<dbReference type="CDD" id="cd12804">
    <property type="entry name" value="AKAP10_AKB"/>
    <property type="match status" value="1"/>
</dbReference>
<accession>A0A1B6LYZ7</accession>
<proteinExistence type="predicted"/>
<sequence>MLQFWKKNSKREKTPQQSVNQSLNGVALPVGVFLPTFSDSNLEGPLANFQHDGYTDAPPPQQSRLSITLKEVLIDRMALSYFSQFADVRGYSLLLSLWLDLRTLRGQAVNGGGDSVCERTCVLRSVSDSASPLTWRKVFHRYLSEDAIQRYRFPEDLCARIEAAKQETADDLALQQLQDFVYQTMRRELWHDFVRSEFFSKFQVEVLTSGGVTLSDILYYSVALNAFTEFLDQEGCRSVVEFWLTATAFQNQLRPDSDATASQNEAINIYDKYLSLQATCPLGVDDATRCEVEHRICVEDAAPRNDCLEPALRRAWAYLRHVCLPLFLSSQSYVQLISELMRASRANSSPASSVTDISVESRGRYDPDLIWRQRNQNRGLSIGRIDQLGRFETDIEPEPDKKSESRITRVVKKLVNKEEHKAQEEMAWRVAEMIVKDVTNLTMGGGGQAEEEDT</sequence>
<dbReference type="GO" id="GO:0051018">
    <property type="term" value="F:protein kinase A binding"/>
    <property type="evidence" value="ECO:0007669"/>
    <property type="project" value="InterPro"/>
</dbReference>
<dbReference type="SUPFAM" id="SSF48097">
    <property type="entry name" value="Regulator of G-protein signaling, RGS"/>
    <property type="match status" value="2"/>
</dbReference>
<reference evidence="3" key="1">
    <citation type="submission" date="2015-11" db="EMBL/GenBank/DDBJ databases">
        <title>De novo transcriptome assembly of four potential Pierce s Disease insect vectors from Arizona vineyards.</title>
        <authorList>
            <person name="Tassone E.E."/>
        </authorList>
    </citation>
    <scope>NUCLEOTIDE SEQUENCE</scope>
</reference>
<feature type="region of interest" description="Disordered" evidence="1">
    <location>
        <begin position="1"/>
        <end position="20"/>
    </location>
</feature>
<organism evidence="3">
    <name type="scientific">Graphocephala atropunctata</name>
    <dbReference type="NCBI Taxonomy" id="36148"/>
    <lineage>
        <taxon>Eukaryota</taxon>
        <taxon>Metazoa</taxon>
        <taxon>Ecdysozoa</taxon>
        <taxon>Arthropoda</taxon>
        <taxon>Hexapoda</taxon>
        <taxon>Insecta</taxon>
        <taxon>Pterygota</taxon>
        <taxon>Neoptera</taxon>
        <taxon>Paraneoptera</taxon>
        <taxon>Hemiptera</taxon>
        <taxon>Auchenorrhyncha</taxon>
        <taxon>Membracoidea</taxon>
        <taxon>Cicadellidae</taxon>
        <taxon>Cicadellinae</taxon>
        <taxon>Cicadellini</taxon>
        <taxon>Graphocephala</taxon>
    </lineage>
</organism>
<dbReference type="GO" id="GO:0008104">
    <property type="term" value="P:intracellular protein localization"/>
    <property type="evidence" value="ECO:0007669"/>
    <property type="project" value="TreeGrafter"/>
</dbReference>
<dbReference type="PANTHER" id="PTHR13155:SF1">
    <property type="entry name" value="A-KINASE ANCHOR PROTEIN 10, MITOCHONDRIAL"/>
    <property type="match status" value="1"/>
</dbReference>
<dbReference type="InterPro" id="IPR037719">
    <property type="entry name" value="AKAP10_AKB_dom"/>
</dbReference>
<dbReference type="PROSITE" id="PS50132">
    <property type="entry name" value="RGS"/>
    <property type="match status" value="2"/>
</dbReference>
<gene>
    <name evidence="3" type="ORF">g.35476</name>
</gene>
<dbReference type="EMBL" id="GEBQ01011075">
    <property type="protein sequence ID" value="JAT28902.1"/>
    <property type="molecule type" value="Transcribed_RNA"/>
</dbReference>
<dbReference type="PANTHER" id="PTHR13155">
    <property type="entry name" value="A-KINASE ANCHOR PROTEINS"/>
    <property type="match status" value="1"/>
</dbReference>
<dbReference type="Gene3D" id="1.10.167.10">
    <property type="entry name" value="Regulator of G-protein Signalling 4, domain 2"/>
    <property type="match status" value="2"/>
</dbReference>
<evidence type="ECO:0000256" key="1">
    <source>
        <dbReference type="SAM" id="MobiDB-lite"/>
    </source>
</evidence>
<dbReference type="InterPro" id="IPR044926">
    <property type="entry name" value="RGS_subdomain_2"/>
</dbReference>
<dbReference type="InterPro" id="IPR036305">
    <property type="entry name" value="RGS_sf"/>
</dbReference>
<dbReference type="GO" id="GO:0005739">
    <property type="term" value="C:mitochondrion"/>
    <property type="evidence" value="ECO:0007669"/>
    <property type="project" value="TreeGrafter"/>
</dbReference>
<dbReference type="AlphaFoldDB" id="A0A1B6LYZ7"/>
<feature type="domain" description="RGS" evidence="2">
    <location>
        <begin position="68"/>
        <end position="203"/>
    </location>
</feature>
<evidence type="ECO:0000259" key="2">
    <source>
        <dbReference type="PROSITE" id="PS50132"/>
    </source>
</evidence>
<name>A0A1B6LYZ7_9HEMI</name>
<dbReference type="Pfam" id="PF00615">
    <property type="entry name" value="RGS"/>
    <property type="match status" value="2"/>
</dbReference>
<protein>
    <recommendedName>
        <fullName evidence="2">RGS domain-containing protein</fullName>
    </recommendedName>
</protein>
<evidence type="ECO:0000313" key="3">
    <source>
        <dbReference type="EMBL" id="JAT28902.1"/>
    </source>
</evidence>
<feature type="domain" description="RGS" evidence="2">
    <location>
        <begin position="213"/>
        <end position="337"/>
    </location>
</feature>
<dbReference type="GO" id="GO:0005886">
    <property type="term" value="C:plasma membrane"/>
    <property type="evidence" value="ECO:0007669"/>
    <property type="project" value="TreeGrafter"/>
</dbReference>
<dbReference type="InterPro" id="IPR016137">
    <property type="entry name" value="RGS"/>
</dbReference>
<dbReference type="SMART" id="SM00315">
    <property type="entry name" value="RGS"/>
    <property type="match status" value="2"/>
</dbReference>
<dbReference type="InterPro" id="IPR052246">
    <property type="entry name" value="Cell_Polariz_PKAAnc"/>
</dbReference>